<reference evidence="4 5" key="1">
    <citation type="submission" date="2019-12" db="EMBL/GenBank/DDBJ databases">
        <title>Spirosoma sp. HMF4905 genome sequencing and assembly.</title>
        <authorList>
            <person name="Kang H."/>
            <person name="Cha I."/>
            <person name="Kim H."/>
            <person name="Joh K."/>
        </authorList>
    </citation>
    <scope>NUCLEOTIDE SEQUENCE [LARGE SCALE GENOMIC DNA]</scope>
    <source>
        <strain evidence="4 5">HMF4905</strain>
    </source>
</reference>
<accession>A0A7K1SJC1</accession>
<name>A0A7K1SJC1_9BACT</name>
<dbReference type="Gene3D" id="3.40.50.2300">
    <property type="match status" value="1"/>
</dbReference>
<feature type="modified residue" description="4-aspartylphosphate" evidence="2">
    <location>
        <position position="60"/>
    </location>
</feature>
<dbReference type="RefSeq" id="WP_157588552.1">
    <property type="nucleotide sequence ID" value="NZ_WPIN01000013.1"/>
</dbReference>
<evidence type="ECO:0000313" key="4">
    <source>
        <dbReference type="EMBL" id="MVM33834.1"/>
    </source>
</evidence>
<keyword evidence="5" id="KW-1185">Reference proteome</keyword>
<dbReference type="InterPro" id="IPR001789">
    <property type="entry name" value="Sig_transdc_resp-reg_receiver"/>
</dbReference>
<dbReference type="PROSITE" id="PS50110">
    <property type="entry name" value="RESPONSE_REGULATORY"/>
    <property type="match status" value="1"/>
</dbReference>
<gene>
    <name evidence="4" type="ORF">GO755_27600</name>
</gene>
<feature type="domain" description="Response regulatory" evidence="3">
    <location>
        <begin position="6"/>
        <end position="128"/>
    </location>
</feature>
<dbReference type="InterPro" id="IPR011006">
    <property type="entry name" value="CheY-like_superfamily"/>
</dbReference>
<evidence type="ECO:0000313" key="5">
    <source>
        <dbReference type="Proteomes" id="UP000436006"/>
    </source>
</evidence>
<evidence type="ECO:0000256" key="1">
    <source>
        <dbReference type="ARBA" id="ARBA00022553"/>
    </source>
</evidence>
<keyword evidence="1 2" id="KW-0597">Phosphoprotein</keyword>
<proteinExistence type="predicted"/>
<protein>
    <submittedName>
        <fullName evidence="4">Response regulator</fullName>
    </submittedName>
</protein>
<dbReference type="EMBL" id="WPIN01000013">
    <property type="protein sequence ID" value="MVM33834.1"/>
    <property type="molecule type" value="Genomic_DNA"/>
</dbReference>
<evidence type="ECO:0000256" key="2">
    <source>
        <dbReference type="PROSITE-ProRule" id="PRU00169"/>
    </source>
</evidence>
<evidence type="ECO:0000259" key="3">
    <source>
        <dbReference type="PROSITE" id="PS50110"/>
    </source>
</evidence>
<organism evidence="4 5">
    <name type="scientific">Spirosoma arboris</name>
    <dbReference type="NCBI Taxonomy" id="2682092"/>
    <lineage>
        <taxon>Bacteria</taxon>
        <taxon>Pseudomonadati</taxon>
        <taxon>Bacteroidota</taxon>
        <taxon>Cytophagia</taxon>
        <taxon>Cytophagales</taxon>
        <taxon>Cytophagaceae</taxon>
        <taxon>Spirosoma</taxon>
    </lineage>
</organism>
<comment type="caution">
    <text evidence="4">The sequence shown here is derived from an EMBL/GenBank/DDBJ whole genome shotgun (WGS) entry which is preliminary data.</text>
</comment>
<dbReference type="PANTHER" id="PTHR44591:SF3">
    <property type="entry name" value="RESPONSE REGULATORY DOMAIN-CONTAINING PROTEIN"/>
    <property type="match status" value="1"/>
</dbReference>
<dbReference type="GO" id="GO:0000160">
    <property type="term" value="P:phosphorelay signal transduction system"/>
    <property type="evidence" value="ECO:0007669"/>
    <property type="project" value="InterPro"/>
</dbReference>
<dbReference type="InterPro" id="IPR050595">
    <property type="entry name" value="Bact_response_regulator"/>
</dbReference>
<dbReference type="SMART" id="SM00448">
    <property type="entry name" value="REC"/>
    <property type="match status" value="1"/>
</dbReference>
<sequence length="144" mass="16209">MPAQFTILLVDDNPDVADILKRVSSQSFPEVHYVQVNNFTEASRYLDDLEGLGPNIVLLDVNLQTEPGGLEFLTQMRKHPVVCLVPIIILTGITSKALALEAYRRGANAFTIKPFDYGDWKAYVNDLRTFWFLTATVPRLYFGG</sequence>
<dbReference type="SUPFAM" id="SSF52172">
    <property type="entry name" value="CheY-like"/>
    <property type="match status" value="1"/>
</dbReference>
<dbReference type="PANTHER" id="PTHR44591">
    <property type="entry name" value="STRESS RESPONSE REGULATOR PROTEIN 1"/>
    <property type="match status" value="1"/>
</dbReference>
<dbReference type="Pfam" id="PF00072">
    <property type="entry name" value="Response_reg"/>
    <property type="match status" value="1"/>
</dbReference>
<dbReference type="AlphaFoldDB" id="A0A7K1SJC1"/>
<dbReference type="Proteomes" id="UP000436006">
    <property type="component" value="Unassembled WGS sequence"/>
</dbReference>